<dbReference type="OrthoDB" id="4080456at2759"/>
<evidence type="ECO:0000313" key="4">
    <source>
        <dbReference type="Proteomes" id="UP000781932"/>
    </source>
</evidence>
<feature type="region of interest" description="Disordered" evidence="1">
    <location>
        <begin position="61"/>
        <end position="87"/>
    </location>
</feature>
<feature type="domain" description="Smr" evidence="2">
    <location>
        <begin position="456"/>
        <end position="537"/>
    </location>
</feature>
<feature type="compositionally biased region" description="Polar residues" evidence="1">
    <location>
        <begin position="67"/>
        <end position="85"/>
    </location>
</feature>
<gene>
    <name evidence="3" type="ORF">CkaCkLH20_06119</name>
</gene>
<sequence>MASSKLDDLVAEFPLLDPTVVIAIASELDLGDASQFNDVRTMLQSLAQDVLVEEASGFNASGVPDAVSSNDTGTDTRDGSTNVSDGFQLRDSDSIVSRVTSPPPPDELEYDVPRIESFDGDSEQEKLHQLQEMFSDLKSHDVSFALKKAQGDFQMALETLLNIQFLESIGERPKGIDGFFQPEKQSKPSGKKKGKGKKRKGLLTDLSSSSSSISDTSPVTEDNEKVEKILFIAEKLDLPFEEVSTVFDSHKGSVERTVIEFLERYTKQGVVVENSDSPYGKQHLHELKKQYRHIPEQLLSPLVEVTRSDHKWTEEVATLLNRYFGKLPAQRLKIDYKLAPLTTEEVEGSSEGWQKVASPKTPGMSPIVRPLNSPTLNSPTYAPRTYKQAMDTAGVYREASSHSFNTAGQVYKKGHLYRQAAGFFADRGREEARGFAKAKSVAADIHVASTSTSNEIDLHGVEVADGVRITRERVWDWWNNLGEYRSRKAQEGFTIVTGRGLHSAGGVSRLRQGVIAALVNDGWKVSVGTGSYRVTGRR</sequence>
<dbReference type="CDD" id="cd14279">
    <property type="entry name" value="CUE"/>
    <property type="match status" value="1"/>
</dbReference>
<dbReference type="AlphaFoldDB" id="A0A9P6I6V9"/>
<feature type="region of interest" description="Disordered" evidence="1">
    <location>
        <begin position="350"/>
        <end position="380"/>
    </location>
</feature>
<reference evidence="3" key="1">
    <citation type="submission" date="2020-03" db="EMBL/GenBank/DDBJ databases">
        <authorList>
            <person name="He L."/>
        </authorList>
    </citation>
    <scope>NUCLEOTIDE SEQUENCE</scope>
    <source>
        <strain evidence="3">CkLH20</strain>
    </source>
</reference>
<dbReference type="PROSITE" id="PS50828">
    <property type="entry name" value="SMR"/>
    <property type="match status" value="1"/>
</dbReference>
<dbReference type="EMBL" id="JAATWM020000018">
    <property type="protein sequence ID" value="KAF9876176.1"/>
    <property type="molecule type" value="Genomic_DNA"/>
</dbReference>
<dbReference type="InterPro" id="IPR002625">
    <property type="entry name" value="Smr_dom"/>
</dbReference>
<name>A0A9P6I6V9_9PEZI</name>
<protein>
    <submittedName>
        <fullName evidence="3">Smr domain-containing protein</fullName>
    </submittedName>
</protein>
<dbReference type="InterPro" id="IPR052772">
    <property type="entry name" value="Endo/PolyKinase_Domain-Protein"/>
</dbReference>
<dbReference type="SUPFAM" id="SSF160443">
    <property type="entry name" value="SMR domain-like"/>
    <property type="match status" value="1"/>
</dbReference>
<evidence type="ECO:0000313" key="3">
    <source>
        <dbReference type="EMBL" id="KAF9876176.1"/>
    </source>
</evidence>
<proteinExistence type="predicted"/>
<reference evidence="3" key="2">
    <citation type="submission" date="2020-11" db="EMBL/GenBank/DDBJ databases">
        <title>Whole genome sequencing of Colletotrichum sp.</title>
        <authorList>
            <person name="Li H."/>
        </authorList>
    </citation>
    <scope>NUCLEOTIDE SEQUENCE</scope>
    <source>
        <strain evidence="3">CkLH20</strain>
    </source>
</reference>
<dbReference type="SMART" id="SM00463">
    <property type="entry name" value="SMR"/>
    <property type="match status" value="1"/>
</dbReference>
<feature type="compositionally biased region" description="Basic residues" evidence="1">
    <location>
        <begin position="189"/>
        <end position="201"/>
    </location>
</feature>
<organism evidence="3 4">
    <name type="scientific">Colletotrichum karsti</name>
    <dbReference type="NCBI Taxonomy" id="1095194"/>
    <lineage>
        <taxon>Eukaryota</taxon>
        <taxon>Fungi</taxon>
        <taxon>Dikarya</taxon>
        <taxon>Ascomycota</taxon>
        <taxon>Pezizomycotina</taxon>
        <taxon>Sordariomycetes</taxon>
        <taxon>Hypocreomycetidae</taxon>
        <taxon>Glomerellales</taxon>
        <taxon>Glomerellaceae</taxon>
        <taxon>Colletotrichum</taxon>
        <taxon>Colletotrichum boninense species complex</taxon>
    </lineage>
</organism>
<dbReference type="PANTHER" id="PTHR46535:SF1">
    <property type="entry name" value="NEDD4-BINDING PROTEIN 2"/>
    <property type="match status" value="1"/>
</dbReference>
<evidence type="ECO:0000256" key="1">
    <source>
        <dbReference type="SAM" id="MobiDB-lite"/>
    </source>
</evidence>
<dbReference type="PANTHER" id="PTHR46535">
    <property type="entry name" value="NEDD4-BINDING PROTEIN 2"/>
    <property type="match status" value="1"/>
</dbReference>
<dbReference type="Gene3D" id="3.30.1370.110">
    <property type="match status" value="1"/>
</dbReference>
<dbReference type="Proteomes" id="UP000781932">
    <property type="component" value="Unassembled WGS sequence"/>
</dbReference>
<feature type="compositionally biased region" description="Low complexity" evidence="1">
    <location>
        <begin position="203"/>
        <end position="217"/>
    </location>
</feature>
<dbReference type="InterPro" id="IPR036063">
    <property type="entry name" value="Smr_dom_sf"/>
</dbReference>
<dbReference type="GO" id="GO:0004519">
    <property type="term" value="F:endonuclease activity"/>
    <property type="evidence" value="ECO:0007669"/>
    <property type="project" value="TreeGrafter"/>
</dbReference>
<feature type="region of interest" description="Disordered" evidence="1">
    <location>
        <begin position="176"/>
        <end position="220"/>
    </location>
</feature>
<dbReference type="RefSeq" id="XP_038745637.1">
    <property type="nucleotide sequence ID" value="XM_038888836.1"/>
</dbReference>
<accession>A0A9P6I6V9</accession>
<dbReference type="GO" id="GO:0005634">
    <property type="term" value="C:nucleus"/>
    <property type="evidence" value="ECO:0007669"/>
    <property type="project" value="TreeGrafter"/>
</dbReference>
<keyword evidence="4" id="KW-1185">Reference proteome</keyword>
<dbReference type="GeneID" id="62161910"/>
<evidence type="ECO:0000259" key="2">
    <source>
        <dbReference type="PROSITE" id="PS50828"/>
    </source>
</evidence>
<comment type="caution">
    <text evidence="3">The sequence shown here is derived from an EMBL/GenBank/DDBJ whole genome shotgun (WGS) entry which is preliminary data.</text>
</comment>